<evidence type="ECO:0000256" key="1">
    <source>
        <dbReference type="SAM" id="MobiDB-lite"/>
    </source>
</evidence>
<dbReference type="AlphaFoldDB" id="A0ABD5V5X7"/>
<dbReference type="InterPro" id="IPR032689">
    <property type="entry name" value="TraG-D_C"/>
</dbReference>
<feature type="domain" description="TraD/TraG TraM recognition site" evidence="2">
    <location>
        <begin position="382"/>
        <end position="472"/>
    </location>
</feature>
<gene>
    <name evidence="3" type="ORF">ACFQGH_17545</name>
</gene>
<dbReference type="Pfam" id="PF12696">
    <property type="entry name" value="TraG-D_C"/>
    <property type="match status" value="1"/>
</dbReference>
<dbReference type="EMBL" id="JBHSXQ010000006">
    <property type="protein sequence ID" value="MFC6906998.1"/>
    <property type="molecule type" value="Genomic_DNA"/>
</dbReference>
<proteinExistence type="predicted"/>
<evidence type="ECO:0000313" key="3">
    <source>
        <dbReference type="EMBL" id="MFC6906998.1"/>
    </source>
</evidence>
<reference evidence="3 4" key="1">
    <citation type="journal article" date="2019" name="Int. J. Syst. Evol. Microbiol.">
        <title>The Global Catalogue of Microorganisms (GCM) 10K type strain sequencing project: providing services to taxonomists for standard genome sequencing and annotation.</title>
        <authorList>
            <consortium name="The Broad Institute Genomics Platform"/>
            <consortium name="The Broad Institute Genome Sequencing Center for Infectious Disease"/>
            <person name="Wu L."/>
            <person name="Ma J."/>
        </authorList>
    </citation>
    <scope>NUCLEOTIDE SEQUENCE [LARGE SCALE GENOMIC DNA]</scope>
    <source>
        <strain evidence="3 4">CGMCC 1.3240</strain>
    </source>
</reference>
<dbReference type="RefSeq" id="WP_340605578.1">
    <property type="nucleotide sequence ID" value="NZ_JBBMXV010000006.1"/>
</dbReference>
<feature type="compositionally biased region" description="Basic and acidic residues" evidence="1">
    <location>
        <begin position="958"/>
        <end position="969"/>
    </location>
</feature>
<accession>A0ABD5V5X7</accession>
<organism evidence="3 4">
    <name type="scientific">Halalkalicoccus tibetensis</name>
    <dbReference type="NCBI Taxonomy" id="175632"/>
    <lineage>
        <taxon>Archaea</taxon>
        <taxon>Methanobacteriati</taxon>
        <taxon>Methanobacteriota</taxon>
        <taxon>Stenosarchaea group</taxon>
        <taxon>Halobacteria</taxon>
        <taxon>Halobacteriales</taxon>
        <taxon>Halococcaceae</taxon>
        <taxon>Halalkalicoccus</taxon>
    </lineage>
</organism>
<protein>
    <submittedName>
        <fullName evidence="3">Type IV secretory system conjugative DNA transfer family protein</fullName>
    </submittedName>
</protein>
<name>A0ABD5V5X7_9EURY</name>
<feature type="region of interest" description="Disordered" evidence="1">
    <location>
        <begin position="1"/>
        <end position="37"/>
    </location>
</feature>
<dbReference type="InterPro" id="IPR027417">
    <property type="entry name" value="P-loop_NTPase"/>
</dbReference>
<dbReference type="PANTHER" id="PTHR30121">
    <property type="entry name" value="UNCHARACTERIZED PROTEIN YJGR-RELATED"/>
    <property type="match status" value="1"/>
</dbReference>
<feature type="region of interest" description="Disordered" evidence="1">
    <location>
        <begin position="530"/>
        <end position="553"/>
    </location>
</feature>
<dbReference type="PANTHER" id="PTHR30121:SF6">
    <property type="entry name" value="SLR6007 PROTEIN"/>
    <property type="match status" value="1"/>
</dbReference>
<feature type="compositionally biased region" description="Low complexity" evidence="1">
    <location>
        <begin position="530"/>
        <end position="541"/>
    </location>
</feature>
<feature type="compositionally biased region" description="Basic and acidic residues" evidence="1">
    <location>
        <begin position="848"/>
        <end position="857"/>
    </location>
</feature>
<comment type="caution">
    <text evidence="3">The sequence shown here is derived from an EMBL/GenBank/DDBJ whole genome shotgun (WGS) entry which is preliminary data.</text>
</comment>
<dbReference type="Gene3D" id="3.40.50.300">
    <property type="entry name" value="P-loop containing nucleotide triphosphate hydrolases"/>
    <property type="match status" value="2"/>
</dbReference>
<feature type="region of interest" description="Disordered" evidence="1">
    <location>
        <begin position="944"/>
        <end position="1011"/>
    </location>
</feature>
<evidence type="ECO:0000259" key="2">
    <source>
        <dbReference type="Pfam" id="PF12696"/>
    </source>
</evidence>
<dbReference type="SUPFAM" id="SSF52540">
    <property type="entry name" value="P-loop containing nucleoside triphosphate hydrolases"/>
    <property type="match status" value="1"/>
</dbReference>
<feature type="compositionally biased region" description="Acidic residues" evidence="1">
    <location>
        <begin position="994"/>
        <end position="1003"/>
    </location>
</feature>
<keyword evidence="4" id="KW-1185">Reference proteome</keyword>
<evidence type="ECO:0000313" key="4">
    <source>
        <dbReference type="Proteomes" id="UP001596312"/>
    </source>
</evidence>
<dbReference type="InterPro" id="IPR051162">
    <property type="entry name" value="T4SS_component"/>
</dbReference>
<sequence length="1011" mass="113519">MGLFNSVTSDSSADTEEDESSETTQATIEGEYDPTQPKRINGKEWWIERIDEVSNEVETYAGEWPRAMIENAAKKPQQPVWVGCSERTGREFGVKFSRAFRHIAYLGSTGTGKTTAIYNSVTQLMMGGHGVAIVDPKGDDIYDLLRRVPKWRWDDVVYVDLGADYYSLEDEETGEDVPYQIGFNILDTYHEPGESGFDEEIEWIVADLIELLAAGEYWGPRMDRIAKNMIRGMARHEEEFTIIEIYYALLEEENRQQYADLIGDSIDDDDIMFLEGFTRRIAEELSDDELDPLLGRLKDWVENPITRKIIAMRGAEVTLGQIVNEQKILIVNNDLPKEAKIMTANAVVSGIWTAVTSRKDPSEQQMMELAGMDDVGSEYAPFFLAIDECHSVLTDGDEIETMLMEARSKKLGLMLSTQVLRSLPDDAADAIISNCNTILSLTPNHPEEAREIANRFGGMDTEDLQRTPDYHAQTQLNSEDDPFLAKLIPPYPPRHTIEEAYELIITSLENYGSPVQSGEEILDEMHFDAGGAISSGDAEAGASDDSDEQVDVTSDPAEQALYEAAYTVQIKQDAIGEFVESKAVKDEWRRRAGELGFSSEISNVIEQAPDEYLQRQRRDGDSVMKVTPEGLEYAGLAQDTGSSASGGGDEHRWVLTEAYRAFTKLGMFVELPTQEGEEDPDGIADLPIDPMAAENIREVHAREEQLAEEYPYLAELTDGLNISIEAETSTLEKPMQTLTNLRKAIDEHKLCVFACKDGSAKHGRFDYWPRRGEGIIYDTTGRGANRTINYDRMTFAADVDEGDNRTFYNKVETLAVASDTYALRPRSEANLVWREESQEVVMSDEDGTEHARFESHEAAANPSKSDVPAYSVYDASDQEYTVRASGEKLVYGSREELEDDWMVVRAPFIPENEFDRMPTPEDFLFVVFPDDDTKEYTEPMICEQGETRPLLPTNTAWDTKEKADTKESADDSTNMEAETKDADEQAQAPPQQEPSEEEDEDDGVSFAWSGR</sequence>
<feature type="region of interest" description="Disordered" evidence="1">
    <location>
        <begin position="838"/>
        <end position="867"/>
    </location>
</feature>
<dbReference type="Proteomes" id="UP001596312">
    <property type="component" value="Unassembled WGS sequence"/>
</dbReference>